<evidence type="ECO:0000259" key="8">
    <source>
        <dbReference type="PROSITE" id="PS50893"/>
    </source>
</evidence>
<evidence type="ECO:0000313" key="10">
    <source>
        <dbReference type="Proteomes" id="UP000282125"/>
    </source>
</evidence>
<dbReference type="PROSITE" id="PS00211">
    <property type="entry name" value="ABC_TRANSPORTER_1"/>
    <property type="match status" value="1"/>
</dbReference>
<dbReference type="RefSeq" id="WP_124963287.1">
    <property type="nucleotide sequence ID" value="NZ_RRAZ01000002.1"/>
</dbReference>
<comment type="similarity">
    <text evidence="2">Belongs to the ABC transporter superfamily.</text>
</comment>
<dbReference type="PANTHER" id="PTHR43166:SF9">
    <property type="entry name" value="GLUTAMATE_ASPARTATE IMPORT ATP-BINDING PROTEIN GLTL"/>
    <property type="match status" value="1"/>
</dbReference>
<dbReference type="AlphaFoldDB" id="A0A3P3DV83"/>
<name>A0A3P3DV83_9RHOB</name>
<keyword evidence="5" id="KW-0547">Nucleotide-binding</keyword>
<keyword evidence="3" id="KW-0813">Transport</keyword>
<evidence type="ECO:0000256" key="1">
    <source>
        <dbReference type="ARBA" id="ARBA00004202"/>
    </source>
</evidence>
<dbReference type="InterPro" id="IPR050086">
    <property type="entry name" value="MetN_ABC_transporter-like"/>
</dbReference>
<dbReference type="GO" id="GO:0005524">
    <property type="term" value="F:ATP binding"/>
    <property type="evidence" value="ECO:0007669"/>
    <property type="project" value="UniProtKB-KW"/>
</dbReference>
<dbReference type="PANTHER" id="PTHR43166">
    <property type="entry name" value="AMINO ACID IMPORT ATP-BINDING PROTEIN"/>
    <property type="match status" value="1"/>
</dbReference>
<accession>A0A3P3DV83</accession>
<keyword evidence="7" id="KW-0472">Membrane</keyword>
<dbReference type="Proteomes" id="UP000282125">
    <property type="component" value="Unassembled WGS sequence"/>
</dbReference>
<dbReference type="Pfam" id="PF00005">
    <property type="entry name" value="ABC_tran"/>
    <property type="match status" value="1"/>
</dbReference>
<dbReference type="PROSITE" id="PS50893">
    <property type="entry name" value="ABC_TRANSPORTER_2"/>
    <property type="match status" value="1"/>
</dbReference>
<evidence type="ECO:0000256" key="3">
    <source>
        <dbReference type="ARBA" id="ARBA00022448"/>
    </source>
</evidence>
<organism evidence="9 10">
    <name type="scientific">Falsigemmobacter faecalis</name>
    <dbReference type="NCBI Taxonomy" id="2488730"/>
    <lineage>
        <taxon>Bacteria</taxon>
        <taxon>Pseudomonadati</taxon>
        <taxon>Pseudomonadota</taxon>
        <taxon>Alphaproteobacteria</taxon>
        <taxon>Rhodobacterales</taxon>
        <taxon>Paracoccaceae</taxon>
        <taxon>Falsigemmobacter</taxon>
    </lineage>
</organism>
<keyword evidence="4" id="KW-1003">Cell membrane</keyword>
<dbReference type="InterPro" id="IPR027417">
    <property type="entry name" value="P-loop_NTPase"/>
</dbReference>
<dbReference type="Gene3D" id="3.40.50.300">
    <property type="entry name" value="P-loop containing nucleotide triphosphate hydrolases"/>
    <property type="match status" value="1"/>
</dbReference>
<dbReference type="InterPro" id="IPR003439">
    <property type="entry name" value="ABC_transporter-like_ATP-bd"/>
</dbReference>
<evidence type="ECO:0000256" key="6">
    <source>
        <dbReference type="ARBA" id="ARBA00022840"/>
    </source>
</evidence>
<dbReference type="InterPro" id="IPR003593">
    <property type="entry name" value="AAA+_ATPase"/>
</dbReference>
<feature type="domain" description="ABC transporter" evidence="8">
    <location>
        <begin position="7"/>
        <end position="230"/>
    </location>
</feature>
<dbReference type="InterPro" id="IPR017871">
    <property type="entry name" value="ABC_transporter-like_CS"/>
</dbReference>
<comment type="subcellular location">
    <subcellularLocation>
        <location evidence="1">Cell membrane</location>
        <topology evidence="1">Peripheral membrane protein</topology>
    </subcellularLocation>
</comment>
<evidence type="ECO:0000256" key="7">
    <source>
        <dbReference type="ARBA" id="ARBA00023136"/>
    </source>
</evidence>
<dbReference type="EMBL" id="RRAZ01000002">
    <property type="protein sequence ID" value="RRH78197.1"/>
    <property type="molecule type" value="Genomic_DNA"/>
</dbReference>
<comment type="caution">
    <text evidence="9">The sequence shown here is derived from an EMBL/GenBank/DDBJ whole genome shotgun (WGS) entry which is preliminary data.</text>
</comment>
<dbReference type="SMART" id="SM00382">
    <property type="entry name" value="AAA"/>
    <property type="match status" value="1"/>
</dbReference>
<reference evidence="9 10" key="1">
    <citation type="submission" date="2018-11" db="EMBL/GenBank/DDBJ databases">
        <title>Gemmobacter sp. nov., YIM 102744-1 draft genome.</title>
        <authorList>
            <person name="Li G."/>
            <person name="Jiang Y."/>
        </authorList>
    </citation>
    <scope>NUCLEOTIDE SEQUENCE [LARGE SCALE GENOMIC DNA]</scope>
    <source>
        <strain evidence="9 10">YIM 102744-1</strain>
    </source>
</reference>
<keyword evidence="6 9" id="KW-0067">ATP-binding</keyword>
<evidence type="ECO:0000256" key="2">
    <source>
        <dbReference type="ARBA" id="ARBA00005417"/>
    </source>
</evidence>
<proteinExistence type="inferred from homology"/>
<dbReference type="GO" id="GO:0016887">
    <property type="term" value="F:ATP hydrolysis activity"/>
    <property type="evidence" value="ECO:0007669"/>
    <property type="project" value="InterPro"/>
</dbReference>
<dbReference type="OrthoDB" id="9802264at2"/>
<evidence type="ECO:0000256" key="4">
    <source>
        <dbReference type="ARBA" id="ARBA00022475"/>
    </source>
</evidence>
<sequence>MSGDCLLRAENIGFEARGVALLRGVSFEVRAGRRLVILGPNGAGKSLLLRICHGLIAPSQGRVVRAGEGVRAARQAMVFQRPVMLRRSVRANLDHALALQGLSGPDRKARCEAALERFGLMPLAGRGARLLSGGEQQRLALARAWATRPDLLILDEPTSALDPASTRLIEDSLLQFSAEGMALVMTTHDLGQARRLGEEVIFLDRGQILETTPAPAFFSAPVSREARGYLAGELLW</sequence>
<dbReference type="SUPFAM" id="SSF52540">
    <property type="entry name" value="P-loop containing nucleoside triphosphate hydrolases"/>
    <property type="match status" value="1"/>
</dbReference>
<gene>
    <name evidence="9" type="ORF">EG244_01750</name>
</gene>
<protein>
    <submittedName>
        <fullName evidence="9">ATP-binding cassette domain-containing protein</fullName>
    </submittedName>
</protein>
<evidence type="ECO:0000313" key="9">
    <source>
        <dbReference type="EMBL" id="RRH78197.1"/>
    </source>
</evidence>
<keyword evidence="10" id="KW-1185">Reference proteome</keyword>
<dbReference type="GO" id="GO:0005886">
    <property type="term" value="C:plasma membrane"/>
    <property type="evidence" value="ECO:0007669"/>
    <property type="project" value="UniProtKB-SubCell"/>
</dbReference>
<evidence type="ECO:0000256" key="5">
    <source>
        <dbReference type="ARBA" id="ARBA00022741"/>
    </source>
</evidence>